<dbReference type="InterPro" id="IPR044174">
    <property type="entry name" value="BC10-like"/>
</dbReference>
<evidence type="ECO:0000256" key="5">
    <source>
        <dbReference type="ARBA" id="ARBA00023180"/>
    </source>
</evidence>
<evidence type="ECO:0000313" key="8">
    <source>
        <dbReference type="Proteomes" id="UP000006591"/>
    </source>
</evidence>
<name>A0A0E0GR11_ORYNI</name>
<feature type="transmembrane region" description="Helical" evidence="6">
    <location>
        <begin position="12"/>
        <end position="29"/>
    </location>
</feature>
<dbReference type="PANTHER" id="PTHR31042:SF140">
    <property type="entry name" value="CORE-2_I-BRANCHING BETA-1,6-N-ACETYLGLUCOSAMINYLTRANSFERASE FAMILY PROTEIN"/>
    <property type="match status" value="1"/>
</dbReference>
<dbReference type="Gramene" id="ONIVA03G28550.1">
    <property type="protein sequence ID" value="ONIVA03G28550.1"/>
    <property type="gene ID" value="ONIVA03G28550"/>
</dbReference>
<dbReference type="Proteomes" id="UP000006591">
    <property type="component" value="Chromosome 3"/>
</dbReference>
<sequence>MTSPATTYASPFVLSVLLLVSIPVIFVLAPRLLPPKTLPAIPDADESDDLALFRRAILSSSSPSSATPTPSSAASYFFRRRPAPKVAFLFLTNSDLVFSPLWEKFFRGHHHLFNLYVHADPFSALAMPPTPSFRGRFVPAKATQRASPTLISAARRLIATALLDDPSNQFFALLSQSCIPLHPFPTLYNTLLSDNAGPHGRHRSFIEIMDDAYMIHDRYYARGDDVMLPEVPYDQFRFGSQFFVLTRKHAIMVVRDMKLWRKFKLPCLIKRRDSCYPEEHYFPTLLDMQDPEGCTGYTLTRVNWTDQVEGHPHTYRPGEVSASLIKELRKSNGTYSYMFARKFAPECLEPLMEIADSVILQAGGSFAVAEHMFLCHFLNQGCDVMNKHRVSIYALELLQIFQQLNALLGGEDANLLLPRLATDRAAMAASASASAPPHSLLLAAVALAALASVAAARDENGVYDPCSDTRIQRGDGFSFGIAFASLGAFYSGGSVQLSPCDRRLSLASSGQLAVFRPKVDEISLLTINTTTGFNPATAGGYMVAFAGRKYAARSVPTFVSNSSYTVSSFTLVLEFNKGRLQNLHWKKDGCGACAKSSSLVCIGKQTCAFRTQSCKSQGPVDCSIGIQLAFSGTDKHESVLNSWYEVSNLRQYSLYGLYSNLKDTLSGQFNKFF</sequence>
<dbReference type="InterPro" id="IPR003406">
    <property type="entry name" value="Glyco_trans_14"/>
</dbReference>
<evidence type="ECO:0000256" key="2">
    <source>
        <dbReference type="ARBA" id="ARBA00022676"/>
    </source>
</evidence>
<evidence type="ECO:0000313" key="7">
    <source>
        <dbReference type="EnsemblPlants" id="ONIVA03G28550.1"/>
    </source>
</evidence>
<evidence type="ECO:0000256" key="1">
    <source>
        <dbReference type="ARBA" id="ARBA00004606"/>
    </source>
</evidence>
<comment type="subcellular location">
    <subcellularLocation>
        <location evidence="1">Membrane</location>
        <topology evidence="1">Single-pass type II membrane protein</topology>
    </subcellularLocation>
</comment>
<proteinExistence type="predicted"/>
<accession>A0A0E0GR11</accession>
<keyword evidence="3" id="KW-0808">Transferase</keyword>
<evidence type="ECO:0000256" key="3">
    <source>
        <dbReference type="ARBA" id="ARBA00022679"/>
    </source>
</evidence>
<dbReference type="HOGENOM" id="CLU_431099_0_0_1"/>
<reference evidence="7" key="2">
    <citation type="submission" date="2018-04" db="EMBL/GenBank/DDBJ databases">
        <title>OnivRS2 (Oryza nivara Reference Sequence Version 2).</title>
        <authorList>
            <person name="Zhang J."/>
            <person name="Kudrna D."/>
            <person name="Lee S."/>
            <person name="Talag J."/>
            <person name="Rajasekar S."/>
            <person name="Welchert J."/>
            <person name="Hsing Y.-I."/>
            <person name="Wing R.A."/>
        </authorList>
    </citation>
    <scope>NUCLEOTIDE SEQUENCE [LARGE SCALE GENOMIC DNA]</scope>
    <source>
        <strain evidence="7">SL10</strain>
    </source>
</reference>
<dbReference type="GO" id="GO:0016020">
    <property type="term" value="C:membrane"/>
    <property type="evidence" value="ECO:0007669"/>
    <property type="project" value="UniProtKB-SubCell"/>
</dbReference>
<dbReference type="PANTHER" id="PTHR31042">
    <property type="entry name" value="CORE-2/I-BRANCHING BETA-1,6-N-ACETYLGLUCOSAMINYLTRANSFERASE FAMILY PROTEIN-RELATED"/>
    <property type="match status" value="1"/>
</dbReference>
<reference evidence="7" key="1">
    <citation type="submission" date="2015-04" db="UniProtKB">
        <authorList>
            <consortium name="EnsemblPlants"/>
        </authorList>
    </citation>
    <scope>IDENTIFICATION</scope>
    <source>
        <strain evidence="7">SL10</strain>
    </source>
</reference>
<keyword evidence="6" id="KW-1133">Transmembrane helix</keyword>
<evidence type="ECO:0000256" key="4">
    <source>
        <dbReference type="ARBA" id="ARBA00023136"/>
    </source>
</evidence>
<dbReference type="Pfam" id="PF02485">
    <property type="entry name" value="Branch"/>
    <property type="match status" value="1"/>
</dbReference>
<organism evidence="7">
    <name type="scientific">Oryza nivara</name>
    <name type="common">Indian wild rice</name>
    <name type="synonym">Oryza sativa f. spontanea</name>
    <dbReference type="NCBI Taxonomy" id="4536"/>
    <lineage>
        <taxon>Eukaryota</taxon>
        <taxon>Viridiplantae</taxon>
        <taxon>Streptophyta</taxon>
        <taxon>Embryophyta</taxon>
        <taxon>Tracheophyta</taxon>
        <taxon>Spermatophyta</taxon>
        <taxon>Magnoliopsida</taxon>
        <taxon>Liliopsida</taxon>
        <taxon>Poales</taxon>
        <taxon>Poaceae</taxon>
        <taxon>BOP clade</taxon>
        <taxon>Oryzoideae</taxon>
        <taxon>Oryzeae</taxon>
        <taxon>Oryzinae</taxon>
        <taxon>Oryza</taxon>
    </lineage>
</organism>
<dbReference type="eggNOG" id="ENOG502QV1G">
    <property type="taxonomic scope" value="Eukaryota"/>
</dbReference>
<protein>
    <submittedName>
        <fullName evidence="7">Uncharacterized protein</fullName>
    </submittedName>
</protein>
<keyword evidence="8" id="KW-1185">Reference proteome</keyword>
<keyword evidence="6" id="KW-0812">Transmembrane</keyword>
<keyword evidence="2" id="KW-0328">Glycosyltransferase</keyword>
<dbReference type="AlphaFoldDB" id="A0A0E0GR11"/>
<dbReference type="EnsemblPlants" id="ONIVA03G28550.1">
    <property type="protein sequence ID" value="ONIVA03G28550.1"/>
    <property type="gene ID" value="ONIVA03G28550"/>
</dbReference>
<keyword evidence="5" id="KW-0325">Glycoprotein</keyword>
<keyword evidence="4 6" id="KW-0472">Membrane</keyword>
<evidence type="ECO:0000256" key="6">
    <source>
        <dbReference type="SAM" id="Phobius"/>
    </source>
</evidence>
<dbReference type="GO" id="GO:0016757">
    <property type="term" value="F:glycosyltransferase activity"/>
    <property type="evidence" value="ECO:0007669"/>
    <property type="project" value="UniProtKB-KW"/>
</dbReference>